<evidence type="ECO:0000313" key="1">
    <source>
        <dbReference type="EMBL" id="MBB4960027.1"/>
    </source>
</evidence>
<evidence type="ECO:0000313" key="2">
    <source>
        <dbReference type="Proteomes" id="UP000578819"/>
    </source>
</evidence>
<dbReference type="InterPro" id="IPR036388">
    <property type="entry name" value="WH-like_DNA-bd_sf"/>
</dbReference>
<proteinExistence type="predicted"/>
<sequence>MNDLEVIVATTAQAFGTALIGQTEKALNAILDRQLAGTGITEPQWVALTLTMVSGGDVDRAELIHRVSGVAQFSPAAVAERITELTTAGFLHDHGNGCVRVTDEGQARWTQVRTAIGPITQRLWGDLPAEDLATAGRVLGIVLNRANAELADP</sequence>
<dbReference type="EMBL" id="JACHJW010000001">
    <property type="protein sequence ID" value="MBB4960027.1"/>
    <property type="molecule type" value="Genomic_DNA"/>
</dbReference>
<name>A0A7W7STG3_9ACTN</name>
<comment type="caution">
    <text evidence="1">The sequence shown here is derived from an EMBL/GenBank/DDBJ whole genome shotgun (WGS) entry which is preliminary data.</text>
</comment>
<keyword evidence="2" id="KW-1185">Reference proteome</keyword>
<dbReference type="SUPFAM" id="SSF46785">
    <property type="entry name" value="Winged helix' DNA-binding domain"/>
    <property type="match status" value="1"/>
</dbReference>
<dbReference type="AlphaFoldDB" id="A0A7W7STG3"/>
<accession>A0A7W7STG3</accession>
<protein>
    <submittedName>
        <fullName evidence="1">Uncharacterized protein</fullName>
    </submittedName>
</protein>
<dbReference type="Proteomes" id="UP000578819">
    <property type="component" value="Unassembled WGS sequence"/>
</dbReference>
<organism evidence="1 2">
    <name type="scientific">Micromonospora polyrhachis</name>
    <dbReference type="NCBI Taxonomy" id="1282883"/>
    <lineage>
        <taxon>Bacteria</taxon>
        <taxon>Bacillati</taxon>
        <taxon>Actinomycetota</taxon>
        <taxon>Actinomycetes</taxon>
        <taxon>Micromonosporales</taxon>
        <taxon>Micromonosporaceae</taxon>
        <taxon>Micromonospora</taxon>
    </lineage>
</organism>
<dbReference type="InterPro" id="IPR036390">
    <property type="entry name" value="WH_DNA-bd_sf"/>
</dbReference>
<dbReference type="RefSeq" id="WP_221449081.1">
    <property type="nucleotide sequence ID" value="NZ_JACHJW010000001.1"/>
</dbReference>
<reference evidence="1 2" key="1">
    <citation type="submission" date="2020-08" db="EMBL/GenBank/DDBJ databases">
        <title>Sequencing the genomes of 1000 actinobacteria strains.</title>
        <authorList>
            <person name="Klenk H.-P."/>
        </authorList>
    </citation>
    <scope>NUCLEOTIDE SEQUENCE [LARGE SCALE GENOMIC DNA]</scope>
    <source>
        <strain evidence="1 2">DSM 45886</strain>
    </source>
</reference>
<dbReference type="Gene3D" id="1.10.10.10">
    <property type="entry name" value="Winged helix-like DNA-binding domain superfamily/Winged helix DNA-binding domain"/>
    <property type="match status" value="1"/>
</dbReference>
<gene>
    <name evidence="1" type="ORF">FHR38_003760</name>
</gene>